<protein>
    <submittedName>
        <fullName evidence="2">Uncharacterized protein</fullName>
    </submittedName>
</protein>
<feature type="compositionally biased region" description="Basic residues" evidence="1">
    <location>
        <begin position="35"/>
        <end position="53"/>
    </location>
</feature>
<proteinExistence type="predicted"/>
<accession>A0ABP7SCL2</accession>
<evidence type="ECO:0000256" key="1">
    <source>
        <dbReference type="SAM" id="MobiDB-lite"/>
    </source>
</evidence>
<dbReference type="Proteomes" id="UP001501747">
    <property type="component" value="Unassembled WGS sequence"/>
</dbReference>
<dbReference type="EMBL" id="BAABAL010000012">
    <property type="protein sequence ID" value="GAA4009897.1"/>
    <property type="molecule type" value="Genomic_DNA"/>
</dbReference>
<evidence type="ECO:0000313" key="3">
    <source>
        <dbReference type="Proteomes" id="UP001501747"/>
    </source>
</evidence>
<reference evidence="3" key="1">
    <citation type="journal article" date="2019" name="Int. J. Syst. Evol. Microbiol.">
        <title>The Global Catalogue of Microorganisms (GCM) 10K type strain sequencing project: providing services to taxonomists for standard genome sequencing and annotation.</title>
        <authorList>
            <consortium name="The Broad Institute Genomics Platform"/>
            <consortium name="The Broad Institute Genome Sequencing Center for Infectious Disease"/>
            <person name="Wu L."/>
            <person name="Ma J."/>
        </authorList>
    </citation>
    <scope>NUCLEOTIDE SEQUENCE [LARGE SCALE GENOMIC DNA]</scope>
    <source>
        <strain evidence="3">JCM 17342</strain>
    </source>
</reference>
<feature type="region of interest" description="Disordered" evidence="1">
    <location>
        <begin position="33"/>
        <end position="87"/>
    </location>
</feature>
<evidence type="ECO:0000313" key="2">
    <source>
        <dbReference type="EMBL" id="GAA4009897.1"/>
    </source>
</evidence>
<name>A0ABP7SCL2_9PSEU</name>
<comment type="caution">
    <text evidence="2">The sequence shown here is derived from an EMBL/GenBank/DDBJ whole genome shotgun (WGS) entry which is preliminary data.</text>
</comment>
<organism evidence="2 3">
    <name type="scientific">Allokutzneria multivorans</name>
    <dbReference type="NCBI Taxonomy" id="1142134"/>
    <lineage>
        <taxon>Bacteria</taxon>
        <taxon>Bacillati</taxon>
        <taxon>Actinomycetota</taxon>
        <taxon>Actinomycetes</taxon>
        <taxon>Pseudonocardiales</taxon>
        <taxon>Pseudonocardiaceae</taxon>
        <taxon>Allokutzneria</taxon>
    </lineage>
</organism>
<sequence>MEIPEKVAHRRRFAAALELMERSGLAARAREARARGQRRSHRFRCGVQRKRPTPWRWSRSGPCTTSDPAAPGAAGKPDVVVRRSSTR</sequence>
<keyword evidence="3" id="KW-1185">Reference proteome</keyword>
<gene>
    <name evidence="2" type="ORF">GCM10022247_35050</name>
</gene>